<dbReference type="Gene3D" id="3.30.200.20">
    <property type="entry name" value="Phosphorylase Kinase, domain 1"/>
    <property type="match status" value="1"/>
</dbReference>
<reference evidence="2 3" key="1">
    <citation type="submission" date="2017-08" db="EMBL/GenBank/DDBJ databases">
        <title>Virgibacillus indicus sp. nov. and Virgibacillus profoundi sp. nov, two moderately halophilic bacteria isolated from marine sediment by using the Microfluidic Streak Plate.</title>
        <authorList>
            <person name="Xu B."/>
            <person name="Hu B."/>
            <person name="Wang J."/>
            <person name="Zhu Y."/>
            <person name="Huang L."/>
            <person name="Du W."/>
            <person name="Huang Y."/>
        </authorList>
    </citation>
    <scope>NUCLEOTIDE SEQUENCE [LARGE SCALE GENOMIC DNA]</scope>
    <source>
        <strain evidence="2 3">IO3-P2-C2</strain>
    </source>
</reference>
<dbReference type="OrthoDB" id="2379727at2"/>
<evidence type="ECO:0000313" key="3">
    <source>
        <dbReference type="Proteomes" id="UP000216498"/>
    </source>
</evidence>
<dbReference type="InterPro" id="IPR011009">
    <property type="entry name" value="Kinase-like_dom_sf"/>
</dbReference>
<dbReference type="InterPro" id="IPR047175">
    <property type="entry name" value="CotS-like"/>
</dbReference>
<dbReference type="PANTHER" id="PTHR39179">
    <property type="entry name" value="SPORE COAT PROTEIN I"/>
    <property type="match status" value="1"/>
</dbReference>
<name>A0A265NDG4_9BACI</name>
<dbReference type="Pfam" id="PF01636">
    <property type="entry name" value="APH"/>
    <property type="match status" value="1"/>
</dbReference>
<feature type="domain" description="Aminoglycoside phosphotransferase" evidence="1">
    <location>
        <begin position="22"/>
        <end position="251"/>
    </location>
</feature>
<dbReference type="InterPro" id="IPR002575">
    <property type="entry name" value="Aminoglycoside_PTrfase"/>
</dbReference>
<protein>
    <recommendedName>
        <fullName evidence="1">Aminoglycoside phosphotransferase domain-containing protein</fullName>
    </recommendedName>
</protein>
<dbReference type="EMBL" id="NPMS01000001">
    <property type="protein sequence ID" value="OZU89815.1"/>
    <property type="molecule type" value="Genomic_DNA"/>
</dbReference>
<dbReference type="RefSeq" id="WP_094883416.1">
    <property type="nucleotide sequence ID" value="NZ_NPMS01000001.1"/>
</dbReference>
<evidence type="ECO:0000313" key="2">
    <source>
        <dbReference type="EMBL" id="OZU89815.1"/>
    </source>
</evidence>
<accession>A0A265NDG4</accession>
<keyword evidence="3" id="KW-1185">Reference proteome</keyword>
<proteinExistence type="predicted"/>
<organism evidence="2 3">
    <name type="scientific">Virgibacillus indicus</name>
    <dbReference type="NCBI Taxonomy" id="2024554"/>
    <lineage>
        <taxon>Bacteria</taxon>
        <taxon>Bacillati</taxon>
        <taxon>Bacillota</taxon>
        <taxon>Bacilli</taxon>
        <taxon>Bacillales</taxon>
        <taxon>Bacillaceae</taxon>
        <taxon>Virgibacillus</taxon>
    </lineage>
</organism>
<dbReference type="PANTHER" id="PTHR39179:SF3">
    <property type="entry name" value="COTS-RELATED PROTEIN"/>
    <property type="match status" value="1"/>
</dbReference>
<sequence length="337" mass="39727">MEKIKEVLDAYGVYPKTIDKITDRVYRVNDGRFVYALKQSSLRKDTIANWEKTYQQAFEQNISIILPVYITENRKLYAELDESIYYLTPWIDAENGKRDKQNIEFLFRNLGMMHAKTKKEQFIAADAFIRNFDTYRLFCEDAAANLIGAVEQFEKSRYMSPFELLVCTQYRDLEYALKEINKRLKKLTDQEDEKISWNYSLCHGQLNFSHMLFSNQTYLLNLERAKIDNAVMDLTGLFRSEITFYDSPSDALIEQFSSYTAENELTDNELQLLVIHLLDPNEYITIIQEVVNERTDGTMITDLIRLQHAYRRIIFGLQLSGYIEKEYEMAVFDDLES</sequence>
<gene>
    <name evidence="2" type="ORF">CIL03_01360</name>
</gene>
<dbReference type="Gene3D" id="3.90.1200.10">
    <property type="match status" value="1"/>
</dbReference>
<comment type="caution">
    <text evidence="2">The sequence shown here is derived from an EMBL/GenBank/DDBJ whole genome shotgun (WGS) entry which is preliminary data.</text>
</comment>
<dbReference type="GO" id="GO:0042601">
    <property type="term" value="C:endospore-forming forespore"/>
    <property type="evidence" value="ECO:0007669"/>
    <property type="project" value="TreeGrafter"/>
</dbReference>
<dbReference type="SUPFAM" id="SSF56112">
    <property type="entry name" value="Protein kinase-like (PK-like)"/>
    <property type="match status" value="1"/>
</dbReference>
<evidence type="ECO:0000259" key="1">
    <source>
        <dbReference type="Pfam" id="PF01636"/>
    </source>
</evidence>
<dbReference type="AlphaFoldDB" id="A0A265NDG4"/>
<dbReference type="Proteomes" id="UP000216498">
    <property type="component" value="Unassembled WGS sequence"/>
</dbReference>